<dbReference type="EMBL" id="KQ418368">
    <property type="protein sequence ID" value="KOF87586.1"/>
    <property type="molecule type" value="Genomic_DNA"/>
</dbReference>
<protein>
    <submittedName>
        <fullName evidence="1">Uncharacterized protein</fullName>
    </submittedName>
</protein>
<dbReference type="AlphaFoldDB" id="A0A0L8HE79"/>
<reference evidence="1" key="1">
    <citation type="submission" date="2015-07" db="EMBL/GenBank/DDBJ databases">
        <title>MeaNS - Measles Nucleotide Surveillance Program.</title>
        <authorList>
            <person name="Tran T."/>
            <person name="Druce J."/>
        </authorList>
    </citation>
    <scope>NUCLEOTIDE SEQUENCE</scope>
    <source>
        <strain evidence="1">UCB-OBI-ISO-001</strain>
        <tissue evidence="1">Gonad</tissue>
    </source>
</reference>
<sequence>MTSSDQILFIKKLNGYNSHIVIGVKWRIHRASALISNLLCTESERKKLFCSLLQLVFLGGFFWPSC</sequence>
<evidence type="ECO:0000313" key="1">
    <source>
        <dbReference type="EMBL" id="KOF87586.1"/>
    </source>
</evidence>
<gene>
    <name evidence="1" type="ORF">OCBIM_22016571mg</name>
</gene>
<organism evidence="1">
    <name type="scientific">Octopus bimaculoides</name>
    <name type="common">California two-spotted octopus</name>
    <dbReference type="NCBI Taxonomy" id="37653"/>
    <lineage>
        <taxon>Eukaryota</taxon>
        <taxon>Metazoa</taxon>
        <taxon>Spiralia</taxon>
        <taxon>Lophotrochozoa</taxon>
        <taxon>Mollusca</taxon>
        <taxon>Cephalopoda</taxon>
        <taxon>Coleoidea</taxon>
        <taxon>Octopodiformes</taxon>
        <taxon>Octopoda</taxon>
        <taxon>Incirrata</taxon>
        <taxon>Octopodidae</taxon>
        <taxon>Octopus</taxon>
    </lineage>
</organism>
<name>A0A0L8HE79_OCTBM</name>
<proteinExistence type="predicted"/>
<accession>A0A0L8HE79</accession>